<dbReference type="HOGENOM" id="CLU_037562_0_2_1"/>
<name>M3XWB2_MUSPF</name>
<dbReference type="GO" id="GO:0005634">
    <property type="term" value="C:nucleus"/>
    <property type="evidence" value="ECO:0007669"/>
    <property type="project" value="UniProtKB-SubCell"/>
</dbReference>
<dbReference type="Pfam" id="PF03939">
    <property type="entry name" value="Ribosomal_L23eN"/>
    <property type="match status" value="1"/>
</dbReference>
<evidence type="ECO:0000256" key="18">
    <source>
        <dbReference type="ARBA" id="ARBA00045456"/>
    </source>
</evidence>
<feature type="compositionally biased region" description="Basic residues" evidence="22">
    <location>
        <begin position="15"/>
        <end position="24"/>
    </location>
</feature>
<dbReference type="InterPro" id="IPR005633">
    <property type="entry name" value="Ribosomal_uL23_N"/>
</dbReference>
<keyword evidence="12 21" id="KW-0689">Ribosomal protein</keyword>
<keyword evidence="11" id="KW-0164">Citrullination</keyword>
<comment type="subcellular location">
    <subcellularLocation>
        <location evidence="2">Cytoplasm</location>
    </subcellularLocation>
    <subcellularLocation>
        <location evidence="1">Nucleus</location>
    </subcellularLocation>
</comment>
<dbReference type="PANTHER" id="PTHR11620">
    <property type="entry name" value="60S RIBOSOMAL PROTEIN L23A"/>
    <property type="match status" value="1"/>
</dbReference>
<dbReference type="GO" id="GO:0003735">
    <property type="term" value="F:structural constituent of ribosome"/>
    <property type="evidence" value="ECO:0007669"/>
    <property type="project" value="InterPro"/>
</dbReference>
<evidence type="ECO:0000256" key="22">
    <source>
        <dbReference type="SAM" id="MobiDB-lite"/>
    </source>
</evidence>
<dbReference type="PROSITE" id="PS00050">
    <property type="entry name" value="RIBOSOMAL_L23"/>
    <property type="match status" value="1"/>
</dbReference>
<dbReference type="Gene3D" id="3.30.70.330">
    <property type="match status" value="1"/>
</dbReference>
<dbReference type="eggNOG" id="KOG1751">
    <property type="taxonomic scope" value="Eukaryota"/>
</dbReference>
<dbReference type="InterPro" id="IPR012678">
    <property type="entry name" value="Ribosomal_uL23/eL15/eS24_sf"/>
</dbReference>
<evidence type="ECO:0000256" key="13">
    <source>
        <dbReference type="ARBA" id="ARBA00022990"/>
    </source>
</evidence>
<dbReference type="GeneTree" id="ENSGT00950000182901"/>
<keyword evidence="5" id="KW-0963">Cytoplasm</keyword>
<feature type="domain" description="Large ribosomal subunit protein uL23 N-terminal" evidence="23">
    <location>
        <begin position="17"/>
        <end position="68"/>
    </location>
</feature>
<dbReference type="InterPro" id="IPR013025">
    <property type="entry name" value="Ribosomal_uL23-like"/>
</dbReference>
<evidence type="ECO:0000256" key="10">
    <source>
        <dbReference type="ARBA" id="ARBA00022884"/>
    </source>
</evidence>
<comment type="similarity">
    <text evidence="3 21">Belongs to the universal ribosomal protein uL23 family.</text>
</comment>
<reference evidence="24" key="1">
    <citation type="submission" date="2024-06" db="UniProtKB">
        <authorList>
            <consortium name="Ensembl"/>
        </authorList>
    </citation>
    <scope>IDENTIFICATION</scope>
</reference>
<evidence type="ECO:0000256" key="1">
    <source>
        <dbReference type="ARBA" id="ARBA00004123"/>
    </source>
</evidence>
<dbReference type="InParanoid" id="M3XWB2"/>
<dbReference type="Ensembl" id="ENSMPUT00000003428.1">
    <property type="protein sequence ID" value="ENSMPUP00000003362.1"/>
    <property type="gene ID" value="ENSMPUG00000003393.1"/>
</dbReference>
<evidence type="ECO:0000256" key="3">
    <source>
        <dbReference type="ARBA" id="ARBA00006700"/>
    </source>
</evidence>
<dbReference type="SUPFAM" id="SSF54189">
    <property type="entry name" value="Ribosomal proteins S24e, L23 and L15e"/>
    <property type="match status" value="1"/>
</dbReference>
<keyword evidence="6" id="KW-1017">Isopeptide bond</keyword>
<dbReference type="GO" id="GO:0022625">
    <property type="term" value="C:cytosolic large ribosomal subunit"/>
    <property type="evidence" value="ECO:0007669"/>
    <property type="project" value="UniProtKB-ARBA"/>
</dbReference>
<evidence type="ECO:0000256" key="11">
    <source>
        <dbReference type="ARBA" id="ARBA00022934"/>
    </source>
</evidence>
<evidence type="ECO:0000256" key="12">
    <source>
        <dbReference type="ARBA" id="ARBA00022980"/>
    </source>
</evidence>
<evidence type="ECO:0000313" key="24">
    <source>
        <dbReference type="Ensembl" id="ENSMPUP00000003362.1"/>
    </source>
</evidence>
<dbReference type="AlphaFoldDB" id="M3XWB2"/>
<proteinExistence type="inferred from homology"/>
<dbReference type="InterPro" id="IPR012677">
    <property type="entry name" value="Nucleotide-bd_a/b_plait_sf"/>
</dbReference>
<accession>M3XWB2</accession>
<protein>
    <recommendedName>
        <fullName evidence="16">Large ribosomal subunit protein uL23</fullName>
    </recommendedName>
    <alternativeName>
        <fullName evidence="17 20">60S ribosomal protein L23a</fullName>
    </alternativeName>
</protein>
<evidence type="ECO:0000256" key="4">
    <source>
        <dbReference type="ARBA" id="ARBA00022481"/>
    </source>
</evidence>
<comment type="function">
    <text evidence="18">Component of the large ribosomal subunit. The ribosome is a large ribonucleoprotein complex responsible for the synthesis of proteins in the cell. Binds a specific region on the 26S rRNA. May promote p53/TP53 degradation possibly through the stimulation of MDM2-mediated TP53 polyubiquitination.</text>
</comment>
<dbReference type="HAMAP" id="MF_01369_A">
    <property type="entry name" value="Ribosomal_uL23_A"/>
    <property type="match status" value="1"/>
</dbReference>
<keyword evidence="9" id="KW-0832">Ubl conjugation</keyword>
<keyword evidence="7" id="KW-0597">Phosphoprotein</keyword>
<dbReference type="GO" id="GO:0006412">
    <property type="term" value="P:translation"/>
    <property type="evidence" value="ECO:0007669"/>
    <property type="project" value="InterPro"/>
</dbReference>
<keyword evidence="10" id="KW-0694">RNA-binding</keyword>
<feature type="region of interest" description="Disordered" evidence="22">
    <location>
        <begin position="1"/>
        <end position="24"/>
    </location>
</feature>
<keyword evidence="8" id="KW-0699">rRNA-binding</keyword>
<evidence type="ECO:0000256" key="15">
    <source>
        <dbReference type="ARBA" id="ARBA00023274"/>
    </source>
</evidence>
<dbReference type="FunFam" id="3.30.70.330:FF:001015">
    <property type="entry name" value="Uncharacterized protein"/>
    <property type="match status" value="1"/>
</dbReference>
<dbReference type="InterPro" id="IPR001014">
    <property type="entry name" value="Ribosomal_uL23_CS"/>
</dbReference>
<evidence type="ECO:0000256" key="17">
    <source>
        <dbReference type="ARBA" id="ARBA00044564"/>
    </source>
</evidence>
<evidence type="ECO:0000256" key="19">
    <source>
        <dbReference type="ARBA" id="ARBA00047152"/>
    </source>
</evidence>
<keyword evidence="14" id="KW-0539">Nucleus</keyword>
<evidence type="ECO:0000256" key="8">
    <source>
        <dbReference type="ARBA" id="ARBA00022730"/>
    </source>
</evidence>
<dbReference type="STRING" id="9669.ENSMPUP00000003362"/>
<evidence type="ECO:0000256" key="9">
    <source>
        <dbReference type="ARBA" id="ARBA00022843"/>
    </source>
</evidence>
<evidence type="ECO:0000256" key="21">
    <source>
        <dbReference type="RuleBase" id="RU003934"/>
    </source>
</evidence>
<evidence type="ECO:0000256" key="16">
    <source>
        <dbReference type="ARBA" id="ARBA00044537"/>
    </source>
</evidence>
<keyword evidence="15 21" id="KW-0687">Ribonucleoprotein</keyword>
<evidence type="ECO:0000256" key="7">
    <source>
        <dbReference type="ARBA" id="ARBA00022553"/>
    </source>
</evidence>
<dbReference type="Pfam" id="PF00276">
    <property type="entry name" value="Ribosomal_L23"/>
    <property type="match status" value="1"/>
</dbReference>
<evidence type="ECO:0000259" key="23">
    <source>
        <dbReference type="Pfam" id="PF03939"/>
    </source>
</evidence>
<comment type="subunit">
    <text evidence="19">Component of the large ribosomal subunit. Interacts with LYAR and GNL2. Interacts with MDM2; this interaction may promote MDM2-mediated p53/TP53 polyubiquitination. Directly interacts (via BIB domain) with IPO5, IPO7, KPNB1 and TNPO1; these interactions are involved in RPL23A nuclear import for the assembly of ribosomal subunits. Interacts with IPO8.</text>
</comment>
<organism evidence="24">
    <name type="scientific">Mustela putorius furo</name>
    <name type="common">European domestic ferret</name>
    <name type="synonym">Mustela furo</name>
    <dbReference type="NCBI Taxonomy" id="9669"/>
    <lineage>
        <taxon>Eukaryota</taxon>
        <taxon>Metazoa</taxon>
        <taxon>Chordata</taxon>
        <taxon>Craniata</taxon>
        <taxon>Vertebrata</taxon>
        <taxon>Euteleostomi</taxon>
        <taxon>Mammalia</taxon>
        <taxon>Eutheria</taxon>
        <taxon>Laurasiatheria</taxon>
        <taxon>Carnivora</taxon>
        <taxon>Caniformia</taxon>
        <taxon>Musteloidea</taxon>
        <taxon>Mustelidae</taxon>
        <taxon>Mustelinae</taxon>
        <taxon>Mustela</taxon>
    </lineage>
</organism>
<keyword evidence="4" id="KW-0488">Methylation</keyword>
<dbReference type="EMBL" id="AEYP01036718">
    <property type="status" value="NOT_ANNOTATED_CDS"/>
    <property type="molecule type" value="Genomic_DNA"/>
</dbReference>
<evidence type="ECO:0000256" key="6">
    <source>
        <dbReference type="ARBA" id="ARBA00022499"/>
    </source>
</evidence>
<evidence type="ECO:0000256" key="14">
    <source>
        <dbReference type="ARBA" id="ARBA00023242"/>
    </source>
</evidence>
<dbReference type="NCBIfam" id="NF011118">
    <property type="entry name" value="PRK14548.1"/>
    <property type="match status" value="1"/>
</dbReference>
<evidence type="ECO:0000256" key="20">
    <source>
        <dbReference type="ARBA" id="ARBA00079056"/>
    </source>
</evidence>
<keyword evidence="13" id="KW-0007">Acetylation</keyword>
<evidence type="ECO:0000256" key="2">
    <source>
        <dbReference type="ARBA" id="ARBA00004496"/>
    </source>
</evidence>
<sequence>MVLKAKKEAPALPKAKAKAKSLKAKKVALKGIHSHTHTKKKKKIRTSPTFHPRLRLQRQPKYPQKSTPMGNKLDHYDIIKFPLATESAMKKIEDNNTLIFIVDVEANKHQIKQAMKKLYHIDVAKVNTLIRPDREKKAYVRLASDSDALDVANKIANK</sequence>
<evidence type="ECO:0000256" key="5">
    <source>
        <dbReference type="ARBA" id="ARBA00022490"/>
    </source>
</evidence>
<dbReference type="GO" id="GO:0019843">
    <property type="term" value="F:rRNA binding"/>
    <property type="evidence" value="ECO:0007669"/>
    <property type="project" value="UniProtKB-KW"/>
</dbReference>